<dbReference type="Pfam" id="PF25954">
    <property type="entry name" value="Beta-barrel_RND_2"/>
    <property type="match status" value="1"/>
</dbReference>
<evidence type="ECO:0000259" key="3">
    <source>
        <dbReference type="Pfam" id="PF25917"/>
    </source>
</evidence>
<dbReference type="Gene3D" id="2.40.50.100">
    <property type="match status" value="1"/>
</dbReference>
<name>Q11EK4_CHESB</name>
<dbReference type="PANTHER" id="PTHR30469">
    <property type="entry name" value="MULTIDRUG RESISTANCE PROTEIN MDTA"/>
    <property type="match status" value="1"/>
</dbReference>
<dbReference type="Gene3D" id="2.40.30.170">
    <property type="match status" value="1"/>
</dbReference>
<dbReference type="InterPro" id="IPR058625">
    <property type="entry name" value="MdtA-like_BSH"/>
</dbReference>
<accession>Q11EK4</accession>
<dbReference type="EMBL" id="CP000390">
    <property type="protein sequence ID" value="ABG64171.1"/>
    <property type="molecule type" value="Genomic_DNA"/>
</dbReference>
<dbReference type="AlphaFoldDB" id="Q11EK4"/>
<dbReference type="InterPro" id="IPR006143">
    <property type="entry name" value="RND_pump_MFP"/>
</dbReference>
<feature type="region of interest" description="Disordered" evidence="2">
    <location>
        <begin position="44"/>
        <end position="68"/>
    </location>
</feature>
<dbReference type="Gene3D" id="1.10.287.470">
    <property type="entry name" value="Helix hairpin bin"/>
    <property type="match status" value="1"/>
</dbReference>
<evidence type="ECO:0000313" key="5">
    <source>
        <dbReference type="EMBL" id="ABG64171.1"/>
    </source>
</evidence>
<dbReference type="NCBIfam" id="TIGR01730">
    <property type="entry name" value="RND_mfp"/>
    <property type="match status" value="1"/>
</dbReference>
<proteinExistence type="inferred from homology"/>
<gene>
    <name evidence="5" type="ordered locus">Meso_2795</name>
</gene>
<sequence precursor="true">MSWWKQALLCLFILAAAAVVWYHFFPGARQMVADVGLVQAPAEAAPSPEGRAGSGRQGGPGGPGGRGQAAIVSAPVMSATINDRLTAIGNGKALHTVGVRPFTSGRLTEILAEPGAVVEAGDVIARMDSEAESIAVDRAQIALDDARASLERMTALRSSNTATAVQQTEAELAVRNAELALREAKLALERRDIVAPIGGIVGILPVSPGDYVTSSDQIAAIDDRSEILVDFWVPERFARMIEVGAPLLAESVARPNEKYQGQVSAIDNQVDTASRTLHVQGRISNPADTLRSGMAFRVTMQFPGESFPAVNPLAVQWSTEGPYVWAVRDGMAQRLPVRVIQRNSDSVLVDGDFADGDLVVVEGVHAVREGQPIAVAGGEGRGRPARGS</sequence>
<evidence type="ECO:0000256" key="1">
    <source>
        <dbReference type="ARBA" id="ARBA00009477"/>
    </source>
</evidence>
<dbReference type="PANTHER" id="PTHR30469:SF13">
    <property type="entry name" value="HAE1 FAMILY EFFLUX PUMP MFP COMPONENT"/>
    <property type="match status" value="1"/>
</dbReference>
<dbReference type="InterPro" id="IPR058792">
    <property type="entry name" value="Beta-barrel_RND_2"/>
</dbReference>
<feature type="domain" description="Multidrug resistance protein MdtA-like barrel-sandwich hybrid" evidence="3">
    <location>
        <begin position="96"/>
        <end position="220"/>
    </location>
</feature>
<dbReference type="Gene3D" id="2.40.420.20">
    <property type="match status" value="1"/>
</dbReference>
<dbReference type="GO" id="GO:0015562">
    <property type="term" value="F:efflux transmembrane transporter activity"/>
    <property type="evidence" value="ECO:0007669"/>
    <property type="project" value="TreeGrafter"/>
</dbReference>
<evidence type="ECO:0000259" key="4">
    <source>
        <dbReference type="Pfam" id="PF25954"/>
    </source>
</evidence>
<dbReference type="GO" id="GO:1990281">
    <property type="term" value="C:efflux pump complex"/>
    <property type="evidence" value="ECO:0007669"/>
    <property type="project" value="TreeGrafter"/>
</dbReference>
<feature type="compositionally biased region" description="Gly residues" evidence="2">
    <location>
        <begin position="52"/>
        <end position="67"/>
    </location>
</feature>
<evidence type="ECO:0000256" key="2">
    <source>
        <dbReference type="SAM" id="MobiDB-lite"/>
    </source>
</evidence>
<organism evidence="5">
    <name type="scientific">Chelativorans sp. (strain BNC1)</name>
    <dbReference type="NCBI Taxonomy" id="266779"/>
    <lineage>
        <taxon>Bacteria</taxon>
        <taxon>Pseudomonadati</taxon>
        <taxon>Pseudomonadota</taxon>
        <taxon>Alphaproteobacteria</taxon>
        <taxon>Hyphomicrobiales</taxon>
        <taxon>Phyllobacteriaceae</taxon>
        <taxon>Chelativorans</taxon>
    </lineage>
</organism>
<dbReference type="OrthoDB" id="9806939at2"/>
<dbReference type="Pfam" id="PF25917">
    <property type="entry name" value="BSH_RND"/>
    <property type="match status" value="1"/>
</dbReference>
<protein>
    <submittedName>
        <fullName evidence="5">Efflux transporter, RND family, MFP subunit</fullName>
    </submittedName>
</protein>
<dbReference type="HOGENOM" id="CLU_018816_1_2_5"/>
<comment type="similarity">
    <text evidence="1">Belongs to the membrane fusion protein (MFP) (TC 8.A.1) family.</text>
</comment>
<dbReference type="SUPFAM" id="SSF111369">
    <property type="entry name" value="HlyD-like secretion proteins"/>
    <property type="match status" value="1"/>
</dbReference>
<feature type="domain" description="CusB-like beta-barrel" evidence="4">
    <location>
        <begin position="230"/>
        <end position="301"/>
    </location>
</feature>
<dbReference type="KEGG" id="mes:Meso_2795"/>
<dbReference type="STRING" id="266779.Meso_2795"/>
<reference evidence="5" key="1">
    <citation type="submission" date="2006-06" db="EMBL/GenBank/DDBJ databases">
        <title>Complete sequence of chromosome of Chelativorans sp. BNC1.</title>
        <authorList>
            <consortium name="US DOE Joint Genome Institute"/>
            <person name="Copeland A."/>
            <person name="Lucas S."/>
            <person name="Lapidus A."/>
            <person name="Barry K."/>
            <person name="Detter J.C."/>
            <person name="Glavina del Rio T."/>
            <person name="Hammon N."/>
            <person name="Israni S."/>
            <person name="Dalin E."/>
            <person name="Tice H."/>
            <person name="Pitluck S."/>
            <person name="Chertkov O."/>
            <person name="Brettin T."/>
            <person name="Bruce D."/>
            <person name="Han C."/>
            <person name="Tapia R."/>
            <person name="Gilna P."/>
            <person name="Schmutz J."/>
            <person name="Larimer F."/>
            <person name="Land M."/>
            <person name="Hauser L."/>
            <person name="Kyrpides N."/>
            <person name="Mikhailova N."/>
            <person name="Richardson P."/>
        </authorList>
    </citation>
    <scope>NUCLEOTIDE SEQUENCE</scope>
    <source>
        <strain evidence="5">BNC1</strain>
    </source>
</reference>
<dbReference type="eggNOG" id="COG0845">
    <property type="taxonomic scope" value="Bacteria"/>
</dbReference>